<protein>
    <recommendedName>
        <fullName evidence="3">Fibrobacter succinogenes major paralogous domain-containing protein</fullName>
    </recommendedName>
</protein>
<accession>A0A1V3U3J0</accession>
<sequence>MKNNNIFRGVLLMTVSVLSYTSCSSRDNGEVVTDEIEKVTLNINPNILEEDQIITVASASSKFTGSVGLHEVKEKMITGRDFDALVSSQIYNTSKINTIASSSFTGAVAATAKLGSGIKYLVRIYNDNAGSRGTQLGDFIFTVGQTNPTITVDGGKKYYWIAYSLNESTLPTLAVSNTVVNAPDNGNKDLLYASGNLTTVGGSNNLDINFKHKAVRIDVNLDSKGMFRPMSGNSDAKASLGTGNGTSFNSIIRQKAFNIETGSYYGSAGVTPEPTLGSDITAQKTVSFYSPDPVVVPANGLTVKLTNIHFGEYENLKFDRSSYLGIPNEAVNANPGDRYLVNAHLIQSAVNIGGVLWARDDVYNYSSTSYGMDGLRLNDLSNYNIGSHLAYSEYWNWNALNPTDVPNTGSFDQTKDPCRKLYPFGTWRLPTAAEAGVFLTKSPDNVSNTYVDMTRPGAPDNSYFYLYYTTTTGVPTTEYGANNGVMLRFNGYRPINYTTSMTYNGGGNAGWPYNVVNGQSHADGSLMFWTSDTGSVAGTAKAFVRKITFTGNGTTTTISYPAGSIQDVDRRTGLQIRCVRTVATPNT</sequence>
<keyword evidence="2" id="KW-1185">Reference proteome</keyword>
<dbReference type="Proteomes" id="UP000188947">
    <property type="component" value="Unassembled WGS sequence"/>
</dbReference>
<dbReference type="Pfam" id="PF13149">
    <property type="entry name" value="Mfa_like_1"/>
    <property type="match status" value="1"/>
</dbReference>
<comment type="caution">
    <text evidence="1">The sequence shown here is derived from an EMBL/GenBank/DDBJ whole genome shotgun (WGS) entry which is preliminary data.</text>
</comment>
<organism evidence="1 2">
    <name type="scientific">Elizabethkingia meningoseptica</name>
    <name type="common">Chryseobacterium meningosepticum</name>
    <dbReference type="NCBI Taxonomy" id="238"/>
    <lineage>
        <taxon>Bacteria</taxon>
        <taxon>Pseudomonadati</taxon>
        <taxon>Bacteroidota</taxon>
        <taxon>Flavobacteriia</taxon>
        <taxon>Flavobacteriales</taxon>
        <taxon>Weeksellaceae</taxon>
        <taxon>Elizabethkingia</taxon>
    </lineage>
</organism>
<evidence type="ECO:0000313" key="2">
    <source>
        <dbReference type="Proteomes" id="UP000188947"/>
    </source>
</evidence>
<dbReference type="InterPro" id="IPR025049">
    <property type="entry name" value="Mfa-like_1"/>
</dbReference>
<name>A0A1V3U3J0_ELIME</name>
<evidence type="ECO:0008006" key="3">
    <source>
        <dbReference type="Google" id="ProtNLM"/>
    </source>
</evidence>
<proteinExistence type="predicted"/>
<dbReference type="OrthoDB" id="1451863at2"/>
<evidence type="ECO:0000313" key="1">
    <source>
        <dbReference type="EMBL" id="OOH97492.1"/>
    </source>
</evidence>
<dbReference type="STRING" id="238.BBD35_10265"/>
<reference evidence="1 2" key="1">
    <citation type="submission" date="2016-11" db="EMBL/GenBank/DDBJ databases">
        <title>Genome sequence and comparative genomic analysis of clinical strain Elizabethkingia meningoseptica 61421 PRCM.</title>
        <authorList>
            <person name="Wang M."/>
            <person name="Hu S."/>
            <person name="Cao L."/>
            <person name="Jiang T."/>
            <person name="Zhou Y."/>
            <person name="Ming D."/>
        </authorList>
    </citation>
    <scope>NUCLEOTIDE SEQUENCE [LARGE SCALE GENOMIC DNA]</scope>
    <source>
        <strain evidence="1 2">61421 PRCM</strain>
    </source>
</reference>
<dbReference type="AlphaFoldDB" id="A0A1V3U3J0"/>
<dbReference type="EMBL" id="MPOG01000004">
    <property type="protein sequence ID" value="OOH97492.1"/>
    <property type="molecule type" value="Genomic_DNA"/>
</dbReference>
<gene>
    <name evidence="1" type="ORF">BMF97_04040</name>
</gene>
<dbReference type="RefSeq" id="WP_069213860.1">
    <property type="nucleotide sequence ID" value="NZ_CP016378.1"/>
</dbReference>